<dbReference type="RefSeq" id="WP_259871938.1">
    <property type="nucleotide sequence ID" value="NZ_JAMQJZ010000001.1"/>
</dbReference>
<dbReference type="EMBL" id="JAMQJZ010000001">
    <property type="protein sequence ID" value="MDC3419170.1"/>
    <property type="molecule type" value="Genomic_DNA"/>
</dbReference>
<evidence type="ECO:0000256" key="9">
    <source>
        <dbReference type="ARBA" id="ARBA00030592"/>
    </source>
</evidence>
<evidence type="ECO:0000256" key="4">
    <source>
        <dbReference type="ARBA" id="ARBA00022598"/>
    </source>
</evidence>
<proteinExistence type="inferred from homology"/>
<dbReference type="Proteomes" id="UP001145072">
    <property type="component" value="Unassembled WGS sequence"/>
</dbReference>
<dbReference type="GO" id="GO:0004326">
    <property type="term" value="F:tetrahydrofolylpolyglutamate synthase activity"/>
    <property type="evidence" value="ECO:0007669"/>
    <property type="project" value="UniProtKB-EC"/>
</dbReference>
<evidence type="ECO:0000259" key="12">
    <source>
        <dbReference type="Pfam" id="PF02875"/>
    </source>
</evidence>
<dbReference type="GO" id="GO:0046872">
    <property type="term" value="F:metal ion binding"/>
    <property type="evidence" value="ECO:0007669"/>
    <property type="project" value="UniProtKB-KW"/>
</dbReference>
<evidence type="ECO:0000256" key="10">
    <source>
        <dbReference type="ARBA" id="ARBA00047493"/>
    </source>
</evidence>
<dbReference type="Pfam" id="PF02875">
    <property type="entry name" value="Mur_ligase_C"/>
    <property type="match status" value="1"/>
</dbReference>
<dbReference type="PANTHER" id="PTHR11136:SF0">
    <property type="entry name" value="DIHYDROFOLATE SYNTHETASE-RELATED"/>
    <property type="match status" value="1"/>
</dbReference>
<evidence type="ECO:0000256" key="2">
    <source>
        <dbReference type="ARBA" id="ARBA00008276"/>
    </source>
</evidence>
<comment type="similarity">
    <text evidence="2 11">Belongs to the folylpolyglutamate synthase family.</text>
</comment>
<comment type="caution">
    <text evidence="14">The sequence shown here is derived from an EMBL/GenBank/DDBJ whole genome shotgun (WGS) entry which is preliminary data.</text>
</comment>
<gene>
    <name evidence="14" type="ORF">NC661_02100</name>
</gene>
<evidence type="ECO:0000256" key="1">
    <source>
        <dbReference type="ARBA" id="ARBA00001946"/>
    </source>
</evidence>
<feature type="domain" description="Mur ligase central" evidence="13">
    <location>
        <begin position="47"/>
        <end position="270"/>
    </location>
</feature>
<evidence type="ECO:0000313" key="15">
    <source>
        <dbReference type="Proteomes" id="UP001145072"/>
    </source>
</evidence>
<sequence length="426" mass="48265">MFTTIKEVHDFLQSRSKLGIRLGLSRMEMMLDFFHRPEKRLKVVHLAGTNGKGSTLTFMKQTLLEANYRVGTFTSPSLTSINEQIQLNDQAIDDEHMLEMVNRLIPIIQELDERDDGPTEFEIVVMIAILYFVDKVDIALIETGMGGREDSTNCLTPLLSIITNIGLDHKQFLGDSYEKIAYEKAGIIKKDVPVIVGDVNESSLTVIKNYATSLQAPIFHYQIDYNSSQQQLKEDKTQTFLFTSVNEEIPLTITMLGKHQIKNATIACKALMQLNDLGFPFSITELQKGFQKAMIPGRFEKVCDNPIVYVDGAHNTEGIATFIDTVQSYFPNESKQLLFAAFKDKPLEEMINQMDATFDHIVFTSFEHKRAAGAATLYDLSKHNNKVVESDWKQAITKYVTSNQEHQVHFITGSLAYIGLVRRLFL</sequence>
<evidence type="ECO:0000256" key="5">
    <source>
        <dbReference type="ARBA" id="ARBA00022723"/>
    </source>
</evidence>
<evidence type="ECO:0000256" key="11">
    <source>
        <dbReference type="PIRNR" id="PIRNR001563"/>
    </source>
</evidence>
<accession>A0A9X4AIA2</accession>
<dbReference type="NCBIfam" id="TIGR01499">
    <property type="entry name" value="folC"/>
    <property type="match status" value="1"/>
</dbReference>
<dbReference type="Gene3D" id="3.40.1190.10">
    <property type="entry name" value="Mur-like, catalytic domain"/>
    <property type="match status" value="1"/>
</dbReference>
<evidence type="ECO:0000256" key="8">
    <source>
        <dbReference type="ARBA" id="ARBA00022842"/>
    </source>
</evidence>
<keyword evidence="7 11" id="KW-0067">ATP-binding</keyword>
<dbReference type="FunFam" id="3.40.1190.10:FF:000011">
    <property type="entry name" value="Folylpolyglutamate synthase/dihydrofolate synthase"/>
    <property type="match status" value="1"/>
</dbReference>
<dbReference type="AlphaFoldDB" id="A0A9X4AIA2"/>
<dbReference type="PANTHER" id="PTHR11136">
    <property type="entry name" value="FOLYLPOLYGLUTAMATE SYNTHASE-RELATED"/>
    <property type="match status" value="1"/>
</dbReference>
<dbReference type="Gene3D" id="3.90.190.20">
    <property type="entry name" value="Mur ligase, C-terminal domain"/>
    <property type="match status" value="1"/>
</dbReference>
<dbReference type="GO" id="GO:0005524">
    <property type="term" value="F:ATP binding"/>
    <property type="evidence" value="ECO:0007669"/>
    <property type="project" value="UniProtKB-KW"/>
</dbReference>
<dbReference type="InterPro" id="IPR036615">
    <property type="entry name" value="Mur_ligase_C_dom_sf"/>
</dbReference>
<name>A0A9X4AIA2_9BACI</name>
<comment type="catalytic activity">
    <reaction evidence="10">
        <text>(6S)-5,6,7,8-tetrahydrofolyl-(gamma-L-Glu)(n) + L-glutamate + ATP = (6S)-5,6,7,8-tetrahydrofolyl-(gamma-L-Glu)(n+1) + ADP + phosphate + H(+)</text>
        <dbReference type="Rhea" id="RHEA:10580"/>
        <dbReference type="Rhea" id="RHEA-COMP:14738"/>
        <dbReference type="Rhea" id="RHEA-COMP:14740"/>
        <dbReference type="ChEBI" id="CHEBI:15378"/>
        <dbReference type="ChEBI" id="CHEBI:29985"/>
        <dbReference type="ChEBI" id="CHEBI:30616"/>
        <dbReference type="ChEBI" id="CHEBI:43474"/>
        <dbReference type="ChEBI" id="CHEBI:141005"/>
        <dbReference type="ChEBI" id="CHEBI:456216"/>
        <dbReference type="EC" id="6.3.2.17"/>
    </reaction>
</comment>
<dbReference type="GO" id="GO:0005737">
    <property type="term" value="C:cytoplasm"/>
    <property type="evidence" value="ECO:0007669"/>
    <property type="project" value="TreeGrafter"/>
</dbReference>
<dbReference type="EC" id="6.3.2.17" evidence="3"/>
<dbReference type="GO" id="GO:0008841">
    <property type="term" value="F:dihydrofolate synthase activity"/>
    <property type="evidence" value="ECO:0007669"/>
    <property type="project" value="TreeGrafter"/>
</dbReference>
<dbReference type="SUPFAM" id="SSF53623">
    <property type="entry name" value="MurD-like peptide ligases, catalytic domain"/>
    <property type="match status" value="1"/>
</dbReference>
<feature type="domain" description="Mur ligase C-terminal" evidence="12">
    <location>
        <begin position="297"/>
        <end position="414"/>
    </location>
</feature>
<dbReference type="InterPro" id="IPR036565">
    <property type="entry name" value="Mur-like_cat_sf"/>
</dbReference>
<dbReference type="InterPro" id="IPR004101">
    <property type="entry name" value="Mur_ligase_C"/>
</dbReference>
<evidence type="ECO:0000256" key="7">
    <source>
        <dbReference type="ARBA" id="ARBA00022840"/>
    </source>
</evidence>
<keyword evidence="8" id="KW-0460">Magnesium</keyword>
<dbReference type="Pfam" id="PF08245">
    <property type="entry name" value="Mur_ligase_M"/>
    <property type="match status" value="1"/>
</dbReference>
<keyword evidence="15" id="KW-1185">Reference proteome</keyword>
<comment type="cofactor">
    <cofactor evidence="1">
        <name>Mg(2+)</name>
        <dbReference type="ChEBI" id="CHEBI:18420"/>
    </cofactor>
</comment>
<keyword evidence="4 11" id="KW-0436">Ligase</keyword>
<dbReference type="SUPFAM" id="SSF53244">
    <property type="entry name" value="MurD-like peptide ligases, peptide-binding domain"/>
    <property type="match status" value="1"/>
</dbReference>
<organism evidence="14 15">
    <name type="scientific">Aquibacillus koreensis</name>
    <dbReference type="NCBI Taxonomy" id="279446"/>
    <lineage>
        <taxon>Bacteria</taxon>
        <taxon>Bacillati</taxon>
        <taxon>Bacillota</taxon>
        <taxon>Bacilli</taxon>
        <taxon>Bacillales</taxon>
        <taxon>Bacillaceae</taxon>
        <taxon>Aquibacillus</taxon>
    </lineage>
</organism>
<evidence type="ECO:0000313" key="14">
    <source>
        <dbReference type="EMBL" id="MDC3419170.1"/>
    </source>
</evidence>
<dbReference type="PIRSF" id="PIRSF001563">
    <property type="entry name" value="Folylpolyglu_synth"/>
    <property type="match status" value="1"/>
</dbReference>
<reference evidence="14" key="1">
    <citation type="submission" date="2022-06" db="EMBL/GenBank/DDBJ databases">
        <title>Aquibacillus sp. a new bacterium isolated from soil saline samples.</title>
        <authorList>
            <person name="Galisteo C."/>
            <person name="De La Haba R."/>
            <person name="Sanchez-Porro C."/>
            <person name="Ventosa A."/>
        </authorList>
    </citation>
    <scope>NUCLEOTIDE SEQUENCE</scope>
    <source>
        <strain evidence="14">JCM 12387</strain>
    </source>
</reference>
<keyword evidence="6 11" id="KW-0547">Nucleotide-binding</keyword>
<evidence type="ECO:0000256" key="6">
    <source>
        <dbReference type="ARBA" id="ARBA00022741"/>
    </source>
</evidence>
<keyword evidence="5" id="KW-0479">Metal-binding</keyword>
<evidence type="ECO:0000256" key="3">
    <source>
        <dbReference type="ARBA" id="ARBA00013025"/>
    </source>
</evidence>
<evidence type="ECO:0000259" key="13">
    <source>
        <dbReference type="Pfam" id="PF08245"/>
    </source>
</evidence>
<dbReference type="InterPro" id="IPR013221">
    <property type="entry name" value="Mur_ligase_cen"/>
</dbReference>
<dbReference type="InterPro" id="IPR001645">
    <property type="entry name" value="Folylpolyglutamate_synth"/>
</dbReference>
<protein>
    <recommendedName>
        <fullName evidence="3">tetrahydrofolate synthase</fullName>
        <ecNumber evidence="3">6.3.2.17</ecNumber>
    </recommendedName>
    <alternativeName>
        <fullName evidence="9">Tetrahydrofolylpolyglutamate synthase</fullName>
    </alternativeName>
</protein>